<comment type="caution">
    <text evidence="1">The sequence shown here is derived from an EMBL/GenBank/DDBJ whole genome shotgun (WGS) entry which is preliminary data.</text>
</comment>
<gene>
    <name evidence="1" type="ORF">GGQ91_005121</name>
</gene>
<accession>A0ABR6DHY3</accession>
<reference evidence="1 2" key="1">
    <citation type="submission" date="2020-08" db="EMBL/GenBank/DDBJ databases">
        <title>Genomic Encyclopedia of Type Strains, Phase IV (KMG-IV): sequencing the most valuable type-strain genomes for metagenomic binning, comparative biology and taxonomic classification.</title>
        <authorList>
            <person name="Goeker M."/>
        </authorList>
    </citation>
    <scope>NUCLEOTIDE SEQUENCE [LARGE SCALE GENOMIC DNA]</scope>
    <source>
        <strain evidence="1 2">DSM 5686</strain>
    </source>
</reference>
<evidence type="ECO:0000313" key="2">
    <source>
        <dbReference type="Proteomes" id="UP000565455"/>
    </source>
</evidence>
<dbReference type="EMBL" id="JACJIM010000009">
    <property type="protein sequence ID" value="MBA9065699.1"/>
    <property type="molecule type" value="Genomic_DNA"/>
</dbReference>
<keyword evidence="2" id="KW-1185">Reference proteome</keyword>
<dbReference type="Proteomes" id="UP000565455">
    <property type="component" value="Unassembled WGS sequence"/>
</dbReference>
<proteinExistence type="predicted"/>
<name>A0ABR6DHY3_9HYPH</name>
<organism evidence="1 2">
    <name type="scientific">Methylobacterium fujisawaense</name>
    <dbReference type="NCBI Taxonomy" id="107400"/>
    <lineage>
        <taxon>Bacteria</taxon>
        <taxon>Pseudomonadati</taxon>
        <taxon>Pseudomonadota</taxon>
        <taxon>Alphaproteobacteria</taxon>
        <taxon>Hyphomicrobiales</taxon>
        <taxon>Methylobacteriaceae</taxon>
        <taxon>Methylobacterium</taxon>
    </lineage>
</organism>
<protein>
    <submittedName>
        <fullName evidence="1">Uncharacterized protein</fullName>
    </submittedName>
</protein>
<evidence type="ECO:0000313" key="1">
    <source>
        <dbReference type="EMBL" id="MBA9065699.1"/>
    </source>
</evidence>
<sequence length="76" mass="8417">MQLIRTLAAWRPDLGAYHGAETAYRIGLKTLARRCMEPRDEIADLDPMSGDLVDELAPERVVARNSIVAPAPRNSN</sequence>